<feature type="region of interest" description="Disordered" evidence="10">
    <location>
        <begin position="1"/>
        <end position="89"/>
    </location>
</feature>
<name>A0ABM1EU36_PRICU</name>
<sequence>MQRGFGHFAMKMSETEGQAEPGPSGTQAKETPVKKGRGRPRTKPVEEPTGEPKPKRPRGRPLGSKNKKKEIKQAPTAAPKRGRGRPRKWVSDVARCGGVRGGIHYQPLLILSFHSAQPHMNPGHTFLESSTHLSSFFVISPTKRTQIFT</sequence>
<dbReference type="PRINTS" id="PR00930">
    <property type="entry name" value="HIGHMOBLTYIY"/>
</dbReference>
<evidence type="ECO:0000313" key="11">
    <source>
        <dbReference type="Proteomes" id="UP000695022"/>
    </source>
</evidence>
<gene>
    <name evidence="12" type="primary">LOC106815720</name>
</gene>
<dbReference type="PANTHER" id="PTHR23341">
    <property type="entry name" value="HIGH MOBILITY GROUP PROTEINS HMG-A AND C"/>
    <property type="match status" value="1"/>
</dbReference>
<evidence type="ECO:0000256" key="2">
    <source>
        <dbReference type="ARBA" id="ARBA00010812"/>
    </source>
</evidence>
<dbReference type="RefSeq" id="XP_014675707.1">
    <property type="nucleotide sequence ID" value="XM_014820221.1"/>
</dbReference>
<evidence type="ECO:0000256" key="1">
    <source>
        <dbReference type="ARBA" id="ARBA00004123"/>
    </source>
</evidence>
<dbReference type="SMART" id="SM00384">
    <property type="entry name" value="AT_hook"/>
    <property type="match status" value="3"/>
</dbReference>
<keyword evidence="11" id="KW-1185">Reference proteome</keyword>
<keyword evidence="5" id="KW-0007">Acetylation</keyword>
<keyword evidence="4" id="KW-0677">Repeat</keyword>
<evidence type="ECO:0000256" key="10">
    <source>
        <dbReference type="SAM" id="MobiDB-lite"/>
    </source>
</evidence>
<evidence type="ECO:0000256" key="4">
    <source>
        <dbReference type="ARBA" id="ARBA00022737"/>
    </source>
</evidence>
<dbReference type="Proteomes" id="UP000695022">
    <property type="component" value="Unplaced"/>
</dbReference>
<evidence type="ECO:0000256" key="6">
    <source>
        <dbReference type="ARBA" id="ARBA00023015"/>
    </source>
</evidence>
<dbReference type="PRINTS" id="PR00929">
    <property type="entry name" value="ATHOOK"/>
</dbReference>
<protein>
    <submittedName>
        <fullName evidence="12">High mobility group protein HMGI-C-like</fullName>
    </submittedName>
</protein>
<keyword evidence="8" id="KW-0804">Transcription</keyword>
<keyword evidence="3" id="KW-0597">Phosphoprotein</keyword>
<reference evidence="12" key="1">
    <citation type="submission" date="2025-08" db="UniProtKB">
        <authorList>
            <consortium name="RefSeq"/>
        </authorList>
    </citation>
    <scope>IDENTIFICATION</scope>
</reference>
<organism evidence="11 12">
    <name type="scientific">Priapulus caudatus</name>
    <name type="common">Priapulid worm</name>
    <dbReference type="NCBI Taxonomy" id="37621"/>
    <lineage>
        <taxon>Eukaryota</taxon>
        <taxon>Metazoa</taxon>
        <taxon>Ecdysozoa</taxon>
        <taxon>Scalidophora</taxon>
        <taxon>Priapulida</taxon>
        <taxon>Priapulimorpha</taxon>
        <taxon>Priapulimorphida</taxon>
        <taxon>Priapulidae</taxon>
        <taxon>Priapulus</taxon>
    </lineage>
</organism>
<evidence type="ECO:0000256" key="5">
    <source>
        <dbReference type="ARBA" id="ARBA00022990"/>
    </source>
</evidence>
<evidence type="ECO:0000313" key="12">
    <source>
        <dbReference type="RefSeq" id="XP_014675707.1"/>
    </source>
</evidence>
<dbReference type="InterPro" id="IPR017956">
    <property type="entry name" value="AT_hook_DNA-bd_motif"/>
</dbReference>
<feature type="compositionally biased region" description="Basic residues" evidence="10">
    <location>
        <begin position="55"/>
        <end position="70"/>
    </location>
</feature>
<evidence type="ECO:0000256" key="3">
    <source>
        <dbReference type="ARBA" id="ARBA00022553"/>
    </source>
</evidence>
<accession>A0ABM1EU36</accession>
<evidence type="ECO:0000256" key="7">
    <source>
        <dbReference type="ARBA" id="ARBA00023125"/>
    </source>
</evidence>
<comment type="subcellular location">
    <subcellularLocation>
        <location evidence="1">Nucleus</location>
    </subcellularLocation>
</comment>
<dbReference type="PROSITE" id="PS00354">
    <property type="entry name" value="HMGI_Y"/>
    <property type="match status" value="1"/>
</dbReference>
<dbReference type="GeneID" id="106815720"/>
<keyword evidence="9" id="KW-0539">Nucleus</keyword>
<keyword evidence="7" id="KW-0238">DNA-binding</keyword>
<dbReference type="InterPro" id="IPR000116">
    <property type="entry name" value="HMGA"/>
</dbReference>
<keyword evidence="6" id="KW-0805">Transcription regulation</keyword>
<dbReference type="Pfam" id="PF02178">
    <property type="entry name" value="AT_hook"/>
    <property type="match status" value="2"/>
</dbReference>
<evidence type="ECO:0000256" key="8">
    <source>
        <dbReference type="ARBA" id="ARBA00023163"/>
    </source>
</evidence>
<feature type="compositionally biased region" description="Basic and acidic residues" evidence="10">
    <location>
        <begin position="43"/>
        <end position="54"/>
    </location>
</feature>
<dbReference type="PANTHER" id="PTHR23341:SF2">
    <property type="entry name" value="HIGH MOBILITY GROUP PROTEIN HMG-12"/>
    <property type="match status" value="1"/>
</dbReference>
<evidence type="ECO:0000256" key="9">
    <source>
        <dbReference type="ARBA" id="ARBA00023242"/>
    </source>
</evidence>
<proteinExistence type="inferred from homology"/>
<comment type="similarity">
    <text evidence="2">Belongs to the HMGA family.</text>
</comment>
<dbReference type="InterPro" id="IPR000637">
    <property type="entry name" value="HMGI/Y_DNA-bd_CS"/>
</dbReference>